<comment type="caution">
    <text evidence="1">The sequence shown here is derived from an EMBL/GenBank/DDBJ whole genome shotgun (WGS) entry which is preliminary data.</text>
</comment>
<sequence>MQIDSRIVGLKPSFPQCNEGGGLTLRDPWIKPRK</sequence>
<evidence type="ECO:0000313" key="1">
    <source>
        <dbReference type="EMBL" id="KRZ47048.1"/>
    </source>
</evidence>
<reference evidence="1 2" key="1">
    <citation type="submission" date="2015-05" db="EMBL/GenBank/DDBJ databases">
        <title>Evolution of Trichinella species and genotypes.</title>
        <authorList>
            <person name="Korhonen P.K."/>
            <person name="Edoardo P."/>
            <person name="Giuseppe L.R."/>
            <person name="Gasser R.B."/>
        </authorList>
    </citation>
    <scope>NUCLEOTIDE SEQUENCE [LARGE SCALE GENOMIC DNA]</scope>
    <source>
        <strain evidence="1">ISS10</strain>
    </source>
</reference>
<organism evidence="1 2">
    <name type="scientific">Trichinella nativa</name>
    <dbReference type="NCBI Taxonomy" id="6335"/>
    <lineage>
        <taxon>Eukaryota</taxon>
        <taxon>Metazoa</taxon>
        <taxon>Ecdysozoa</taxon>
        <taxon>Nematoda</taxon>
        <taxon>Enoplea</taxon>
        <taxon>Dorylaimia</taxon>
        <taxon>Trichinellida</taxon>
        <taxon>Trichinellidae</taxon>
        <taxon>Trichinella</taxon>
    </lineage>
</organism>
<dbReference type="AlphaFoldDB" id="A0A0V1KII7"/>
<evidence type="ECO:0000313" key="2">
    <source>
        <dbReference type="Proteomes" id="UP000054721"/>
    </source>
</evidence>
<dbReference type="EMBL" id="JYDW01001511">
    <property type="protein sequence ID" value="KRZ47048.1"/>
    <property type="molecule type" value="Genomic_DNA"/>
</dbReference>
<dbReference type="Proteomes" id="UP000054721">
    <property type="component" value="Unassembled WGS sequence"/>
</dbReference>
<gene>
    <name evidence="1" type="ORF">T02_5301</name>
</gene>
<protein>
    <submittedName>
        <fullName evidence="1">Uncharacterized protein</fullName>
    </submittedName>
</protein>
<keyword evidence="2" id="KW-1185">Reference proteome</keyword>
<proteinExistence type="predicted"/>
<name>A0A0V1KII7_9BILA</name>
<accession>A0A0V1KII7</accession>